<evidence type="ECO:0000256" key="2">
    <source>
        <dbReference type="ARBA" id="ARBA00023157"/>
    </source>
</evidence>
<dbReference type="GO" id="GO:0043025">
    <property type="term" value="C:neuronal cell body"/>
    <property type="evidence" value="ECO:0007669"/>
    <property type="project" value="TreeGrafter"/>
</dbReference>
<dbReference type="InterPro" id="IPR050958">
    <property type="entry name" value="Cell_Adh-Cytoskel_Orgn"/>
</dbReference>
<dbReference type="GO" id="GO:0050808">
    <property type="term" value="P:synapse organization"/>
    <property type="evidence" value="ECO:0007669"/>
    <property type="project" value="TreeGrafter"/>
</dbReference>
<dbReference type="SUPFAM" id="SSF48726">
    <property type="entry name" value="Immunoglobulin"/>
    <property type="match status" value="2"/>
</dbReference>
<reference evidence="5" key="1">
    <citation type="journal article" date="2020" name="J Insects Food Feed">
        <title>The yellow mealworm (Tenebrio molitor) genome: a resource for the emerging insects as food and feed industry.</title>
        <authorList>
            <person name="Eriksson T."/>
            <person name="Andere A."/>
            <person name="Kelstrup H."/>
            <person name="Emery V."/>
            <person name="Picard C."/>
        </authorList>
    </citation>
    <scope>NUCLEOTIDE SEQUENCE</scope>
    <source>
        <strain evidence="5">Stoneville</strain>
        <tissue evidence="5">Whole head</tissue>
    </source>
</reference>
<evidence type="ECO:0000313" key="6">
    <source>
        <dbReference type="Proteomes" id="UP000719412"/>
    </source>
</evidence>
<name>A0A8J6HVI3_TENMO</name>
<dbReference type="GO" id="GO:0007156">
    <property type="term" value="P:homophilic cell adhesion via plasma membrane adhesion molecules"/>
    <property type="evidence" value="ECO:0007669"/>
    <property type="project" value="TreeGrafter"/>
</dbReference>
<dbReference type="InterPro" id="IPR013783">
    <property type="entry name" value="Ig-like_fold"/>
</dbReference>
<feature type="domain" description="Ig-like" evidence="4">
    <location>
        <begin position="81"/>
        <end position="122"/>
    </location>
</feature>
<reference evidence="5" key="2">
    <citation type="submission" date="2021-08" db="EMBL/GenBank/DDBJ databases">
        <authorList>
            <person name="Eriksson T."/>
        </authorList>
    </citation>
    <scope>NUCLEOTIDE SEQUENCE</scope>
    <source>
        <strain evidence="5">Stoneville</strain>
        <tissue evidence="5">Whole head</tissue>
    </source>
</reference>
<dbReference type="Pfam" id="PF07679">
    <property type="entry name" value="I-set"/>
    <property type="match status" value="1"/>
</dbReference>
<dbReference type="Proteomes" id="UP000719412">
    <property type="component" value="Unassembled WGS sequence"/>
</dbReference>
<proteinExistence type="predicted"/>
<sequence>MKRTPDYYRDASHFHRIGDGPEYRLEIPNAKLDFTGTYTVYAKNCHGDAKAIISLQIKVRDDSKLTTMASGKKIGNLQTIPTIRQELKDIRCCDGDSVTLECKVEGNPPFDVRWEKGGKVGK</sequence>
<evidence type="ECO:0000313" key="5">
    <source>
        <dbReference type="EMBL" id="KAH0821449.1"/>
    </source>
</evidence>
<keyword evidence="6" id="KW-1185">Reference proteome</keyword>
<dbReference type="AlphaFoldDB" id="A0A8J6HVI3"/>
<dbReference type="Gene3D" id="2.60.40.10">
    <property type="entry name" value="Immunoglobulins"/>
    <property type="match status" value="2"/>
</dbReference>
<keyword evidence="1" id="KW-0732">Signal</keyword>
<protein>
    <recommendedName>
        <fullName evidence="4">Ig-like domain-containing protein</fullName>
    </recommendedName>
</protein>
<dbReference type="PANTHER" id="PTHR45080:SF8">
    <property type="entry name" value="IG-LIKE DOMAIN-CONTAINING PROTEIN"/>
    <property type="match status" value="1"/>
</dbReference>
<dbReference type="GO" id="GO:0030424">
    <property type="term" value="C:axon"/>
    <property type="evidence" value="ECO:0007669"/>
    <property type="project" value="TreeGrafter"/>
</dbReference>
<dbReference type="InterPro" id="IPR036179">
    <property type="entry name" value="Ig-like_dom_sf"/>
</dbReference>
<gene>
    <name evidence="5" type="ORF">GEV33_001342</name>
</gene>
<dbReference type="EMBL" id="JABDTM020007807">
    <property type="protein sequence ID" value="KAH0821449.1"/>
    <property type="molecule type" value="Genomic_DNA"/>
</dbReference>
<dbReference type="GO" id="GO:0005886">
    <property type="term" value="C:plasma membrane"/>
    <property type="evidence" value="ECO:0007669"/>
    <property type="project" value="TreeGrafter"/>
</dbReference>
<dbReference type="InterPro" id="IPR013098">
    <property type="entry name" value="Ig_I-set"/>
</dbReference>
<evidence type="ECO:0000259" key="4">
    <source>
        <dbReference type="PROSITE" id="PS50835"/>
    </source>
</evidence>
<dbReference type="InterPro" id="IPR007110">
    <property type="entry name" value="Ig-like_dom"/>
</dbReference>
<dbReference type="PROSITE" id="PS50835">
    <property type="entry name" value="IG_LIKE"/>
    <property type="match status" value="1"/>
</dbReference>
<dbReference type="GO" id="GO:0008046">
    <property type="term" value="F:axon guidance receptor activity"/>
    <property type="evidence" value="ECO:0007669"/>
    <property type="project" value="TreeGrafter"/>
</dbReference>
<evidence type="ECO:0000256" key="3">
    <source>
        <dbReference type="ARBA" id="ARBA00023319"/>
    </source>
</evidence>
<organism evidence="5 6">
    <name type="scientific">Tenebrio molitor</name>
    <name type="common">Yellow mealworm beetle</name>
    <dbReference type="NCBI Taxonomy" id="7067"/>
    <lineage>
        <taxon>Eukaryota</taxon>
        <taxon>Metazoa</taxon>
        <taxon>Ecdysozoa</taxon>
        <taxon>Arthropoda</taxon>
        <taxon>Hexapoda</taxon>
        <taxon>Insecta</taxon>
        <taxon>Pterygota</taxon>
        <taxon>Neoptera</taxon>
        <taxon>Endopterygota</taxon>
        <taxon>Coleoptera</taxon>
        <taxon>Polyphaga</taxon>
        <taxon>Cucujiformia</taxon>
        <taxon>Tenebrionidae</taxon>
        <taxon>Tenebrio</taxon>
    </lineage>
</organism>
<keyword evidence="2" id="KW-1015">Disulfide bond</keyword>
<evidence type="ECO:0000256" key="1">
    <source>
        <dbReference type="ARBA" id="ARBA00022729"/>
    </source>
</evidence>
<dbReference type="PANTHER" id="PTHR45080">
    <property type="entry name" value="CONTACTIN 5"/>
    <property type="match status" value="1"/>
</dbReference>
<keyword evidence="3" id="KW-0393">Immunoglobulin domain</keyword>
<accession>A0A8J6HVI3</accession>
<comment type="caution">
    <text evidence="5">The sequence shown here is derived from an EMBL/GenBank/DDBJ whole genome shotgun (WGS) entry which is preliminary data.</text>
</comment>